<dbReference type="InterPro" id="IPR036439">
    <property type="entry name" value="Dockerin_dom_sf"/>
</dbReference>
<organism evidence="3 4">
    <name type="scientific">Ruminococcus flavefaciens 007c</name>
    <dbReference type="NCBI Taxonomy" id="1341157"/>
    <lineage>
        <taxon>Bacteria</taxon>
        <taxon>Bacillati</taxon>
        <taxon>Bacillota</taxon>
        <taxon>Clostridia</taxon>
        <taxon>Eubacteriales</taxon>
        <taxon>Oscillospiraceae</taxon>
        <taxon>Ruminococcus</taxon>
    </lineage>
</organism>
<dbReference type="PANTHER" id="PTHR36842:SF1">
    <property type="entry name" value="PROTEIN TOLB"/>
    <property type="match status" value="1"/>
</dbReference>
<gene>
    <name evidence="3" type="ORF">RF007C_15485</name>
</gene>
<evidence type="ECO:0000313" key="4">
    <source>
        <dbReference type="Proteomes" id="UP000019365"/>
    </source>
</evidence>
<evidence type="ECO:0000256" key="1">
    <source>
        <dbReference type="SAM" id="SignalP"/>
    </source>
</evidence>
<name>W7UGE4_RUMFL</name>
<dbReference type="GO" id="GO:0004553">
    <property type="term" value="F:hydrolase activity, hydrolyzing O-glycosyl compounds"/>
    <property type="evidence" value="ECO:0007669"/>
    <property type="project" value="InterPro"/>
</dbReference>
<feature type="domain" description="Dockerin" evidence="2">
    <location>
        <begin position="316"/>
        <end position="378"/>
    </location>
</feature>
<dbReference type="CDD" id="cd14256">
    <property type="entry name" value="Dockerin_I"/>
    <property type="match status" value="1"/>
</dbReference>
<dbReference type="InterPro" id="IPR002105">
    <property type="entry name" value="Dockerin_1_rpt"/>
</dbReference>
<proteinExistence type="predicted"/>
<dbReference type="PATRIC" id="fig|1341157.4.peg.2498"/>
<comment type="caution">
    <text evidence="3">The sequence shown here is derived from an EMBL/GenBank/DDBJ whole genome shotgun (WGS) entry which is preliminary data.</text>
</comment>
<dbReference type="EMBL" id="ATAX01000028">
    <property type="protein sequence ID" value="EWM53013.1"/>
    <property type="molecule type" value="Genomic_DNA"/>
</dbReference>
<dbReference type="AlphaFoldDB" id="W7UGE4"/>
<keyword evidence="4" id="KW-1185">Reference proteome</keyword>
<dbReference type="GO" id="GO:0000272">
    <property type="term" value="P:polysaccharide catabolic process"/>
    <property type="evidence" value="ECO:0007669"/>
    <property type="project" value="InterPro"/>
</dbReference>
<dbReference type="SUPFAM" id="SSF69304">
    <property type="entry name" value="Tricorn protease N-terminal domain"/>
    <property type="match status" value="1"/>
</dbReference>
<dbReference type="Proteomes" id="UP000019365">
    <property type="component" value="Unassembled WGS sequence"/>
</dbReference>
<dbReference type="PANTHER" id="PTHR36842">
    <property type="entry name" value="PROTEIN TOLB HOMOLOG"/>
    <property type="match status" value="1"/>
</dbReference>
<dbReference type="OrthoDB" id="9815657at2"/>
<accession>W7UGE4</accession>
<evidence type="ECO:0000259" key="2">
    <source>
        <dbReference type="PROSITE" id="PS51766"/>
    </source>
</evidence>
<dbReference type="eggNOG" id="COG0823">
    <property type="taxonomic scope" value="Bacteria"/>
</dbReference>
<dbReference type="SUPFAM" id="SSF63446">
    <property type="entry name" value="Type I dockerin domain"/>
    <property type="match status" value="1"/>
</dbReference>
<feature type="signal peptide" evidence="1">
    <location>
        <begin position="1"/>
        <end position="28"/>
    </location>
</feature>
<protein>
    <recommendedName>
        <fullName evidence="2">Dockerin domain-containing protein</fullName>
    </recommendedName>
</protein>
<keyword evidence="1" id="KW-0732">Signal</keyword>
<dbReference type="PROSITE" id="PS51766">
    <property type="entry name" value="DOCKERIN"/>
    <property type="match status" value="1"/>
</dbReference>
<sequence>MSRWIAECLILSALAAAMPAAVPFAVTAAEPSAELPKGWLLWHSYSDYSALDSQLYLRDPDGRTENISGDFIHPMNGSFGTSPHQITFMAIDKETDEWDIYIRENGSITNLTKNSGFRNEDPKFSPDGRTVVFKRGRWDNEKNDFVYDLALLEPETGDISMLTADSDEEAMPCFDSDGSGIYYADYSGGMSSIRYYDTERHDTCIIYGNNSVSAYYPVVSGQRLYFTKWYSADDRCDQIVYFNGTDAVPLPFDSADYDCSDACPVDEDRMIFSSTMSGGYDLYYYDGSSVFALSELNSDKNELGADFYSYEEYLENSFVRGDVNDDGEFGVADLVIFQKWLLADKDTKLKKWRAADLCRNNRLDVYDLVLMRKELLMK</sequence>
<dbReference type="Gene3D" id="2.120.10.30">
    <property type="entry name" value="TolB, C-terminal domain"/>
    <property type="match status" value="1"/>
</dbReference>
<reference evidence="3 4" key="1">
    <citation type="journal article" date="2014" name="PLoS ONE">
        <title>Rumen cellulosomics: divergent fiber-degrading strategies revealed by comparative genome-wide analysis of six ruminococcal strains.</title>
        <authorList>
            <person name="Dassa B."/>
            <person name="Borovok I."/>
            <person name="Ruimy-Israeli V."/>
            <person name="Lamed R."/>
            <person name="Flint H.J."/>
            <person name="Duncan S.H."/>
            <person name="Henrissat B."/>
            <person name="Coutinho P."/>
            <person name="Morrison M."/>
            <person name="Mosoni P."/>
            <person name="Yeoman C.J."/>
            <person name="White B.A."/>
            <person name="Bayer E.A."/>
        </authorList>
    </citation>
    <scope>NUCLEOTIDE SEQUENCE [LARGE SCALE GENOMIC DNA]</scope>
    <source>
        <strain evidence="3 4">007c</strain>
    </source>
</reference>
<dbReference type="RefSeq" id="WP_037300194.1">
    <property type="nucleotide sequence ID" value="NZ_ATAX01000028.1"/>
</dbReference>
<dbReference type="Gene3D" id="1.10.1330.10">
    <property type="entry name" value="Dockerin domain"/>
    <property type="match status" value="1"/>
</dbReference>
<feature type="chain" id="PRO_5004901698" description="Dockerin domain-containing protein" evidence="1">
    <location>
        <begin position="29"/>
        <end position="378"/>
    </location>
</feature>
<evidence type="ECO:0000313" key="3">
    <source>
        <dbReference type="EMBL" id="EWM53013.1"/>
    </source>
</evidence>
<dbReference type="Pfam" id="PF00404">
    <property type="entry name" value="Dockerin_1"/>
    <property type="match status" value="1"/>
</dbReference>
<dbReference type="InterPro" id="IPR016134">
    <property type="entry name" value="Dockerin_dom"/>
</dbReference>
<dbReference type="InterPro" id="IPR011042">
    <property type="entry name" value="6-blade_b-propeller_TolB-like"/>
</dbReference>